<reference evidence="1" key="1">
    <citation type="submission" date="2023-07" db="EMBL/GenBank/DDBJ databases">
        <title>Black Yeasts Isolated from many extreme environments.</title>
        <authorList>
            <person name="Coleine C."/>
            <person name="Stajich J.E."/>
            <person name="Selbmann L."/>
        </authorList>
    </citation>
    <scope>NUCLEOTIDE SEQUENCE</scope>
    <source>
        <strain evidence="1">CCFEE 5714</strain>
    </source>
</reference>
<gene>
    <name evidence="1" type="ORF">LTR37_020729</name>
</gene>
<sequence length="187" mass="21126">MFIELTNAGLYHCLKNDLKKVQGVLPKTAKVSIQLALNSWLDPEDLLQTGLHPTYMGRLDQAHWFSTFFHAPTIARLPEDTALPWPARGDLSVDFILKTALYCTLEDQKEASEERVAFDQSGKAIVTRKRIIDPTAPCVTWRLRPTEGELSYRGFLPECISIDYGLSEFASIHQHRGNCAQLGRRVV</sequence>
<protein>
    <submittedName>
        <fullName evidence="1">Uncharacterized protein</fullName>
    </submittedName>
</protein>
<evidence type="ECO:0000313" key="1">
    <source>
        <dbReference type="EMBL" id="KAK3681962.1"/>
    </source>
</evidence>
<proteinExistence type="predicted"/>
<keyword evidence="2" id="KW-1185">Reference proteome</keyword>
<accession>A0ACC3MAL2</accession>
<organism evidence="1 2">
    <name type="scientific">Vermiconidia calcicola</name>
    <dbReference type="NCBI Taxonomy" id="1690605"/>
    <lineage>
        <taxon>Eukaryota</taxon>
        <taxon>Fungi</taxon>
        <taxon>Dikarya</taxon>
        <taxon>Ascomycota</taxon>
        <taxon>Pezizomycotina</taxon>
        <taxon>Dothideomycetes</taxon>
        <taxon>Dothideomycetidae</taxon>
        <taxon>Mycosphaerellales</taxon>
        <taxon>Extremaceae</taxon>
        <taxon>Vermiconidia</taxon>
    </lineage>
</organism>
<comment type="caution">
    <text evidence="1">The sequence shown here is derived from an EMBL/GenBank/DDBJ whole genome shotgun (WGS) entry which is preliminary data.</text>
</comment>
<name>A0ACC3MAL2_9PEZI</name>
<evidence type="ECO:0000313" key="2">
    <source>
        <dbReference type="Proteomes" id="UP001281147"/>
    </source>
</evidence>
<dbReference type="EMBL" id="JAUTXU010000385">
    <property type="protein sequence ID" value="KAK3681962.1"/>
    <property type="molecule type" value="Genomic_DNA"/>
</dbReference>
<dbReference type="Proteomes" id="UP001281147">
    <property type="component" value="Unassembled WGS sequence"/>
</dbReference>